<feature type="domain" description="UspA" evidence="2">
    <location>
        <begin position="141"/>
        <end position="194"/>
    </location>
</feature>
<evidence type="ECO:0000313" key="3">
    <source>
        <dbReference type="EMBL" id="CRH05202.1"/>
    </source>
</evidence>
<dbReference type="InterPro" id="IPR014729">
    <property type="entry name" value="Rossmann-like_a/b/a_fold"/>
</dbReference>
<dbReference type="EMBL" id="LO017727">
    <property type="protein sequence ID" value="CRH05202.1"/>
    <property type="molecule type" value="Genomic_DNA"/>
</dbReference>
<feature type="domain" description="UspA" evidence="2">
    <location>
        <begin position="203"/>
        <end position="321"/>
    </location>
</feature>
<accession>A0A1S7LE31</accession>
<proteinExistence type="inferred from homology"/>
<dbReference type="PANTHER" id="PTHR46268:SF6">
    <property type="entry name" value="UNIVERSAL STRESS PROTEIN UP12"/>
    <property type="match status" value="1"/>
</dbReference>
<organism evidence="3">
    <name type="scientific">Magnetococcus massalia (strain MO-1)</name>
    <dbReference type="NCBI Taxonomy" id="451514"/>
    <lineage>
        <taxon>Bacteria</taxon>
        <taxon>Pseudomonadati</taxon>
        <taxon>Pseudomonadota</taxon>
        <taxon>Magnetococcia</taxon>
        <taxon>Magnetococcales</taxon>
        <taxon>Magnetococcaceae</taxon>
        <taxon>Magnetococcus</taxon>
    </lineage>
</organism>
<sequence length="321" mass="34623">MNSEAPETHITLNANERLRILVCIDGSEDAYRGVRYAAKLGRGVHADITLLYVRPVDQGLRSGGLQVGVARDNMLDWGLDLPGMRWLKRGHEMLMELGDISSEWEHTQTSHEALGDPLGDNTLSYSSGDKKITLRLKVANGIANGILDEQEEGKHNLIIMGATGERGAMEKVLGPAPVAMKVALHAPCSVIIAKGLEEGHGHLICTNGSPKSLQMVRQDAMLAHRCQCPVSLLAVAVSDDERAEAETAVELAKEELTKLGIPAEEVLVRVGDPAYEVVSQSLGYSLTVMAASASTWQRRFFMGGVAMSVLQHAPGSVMVVR</sequence>
<dbReference type="AlphaFoldDB" id="A0A1S7LE31"/>
<gene>
    <name evidence="3" type="ORF">MAGMO_1004</name>
</gene>
<dbReference type="InterPro" id="IPR006016">
    <property type="entry name" value="UspA"/>
</dbReference>
<dbReference type="Pfam" id="PF00582">
    <property type="entry name" value="Usp"/>
    <property type="match status" value="3"/>
</dbReference>
<protein>
    <recommendedName>
        <fullName evidence="2">UspA domain-containing protein</fullName>
    </recommendedName>
</protein>
<feature type="domain" description="UspA" evidence="2">
    <location>
        <begin position="19"/>
        <end position="58"/>
    </location>
</feature>
<dbReference type="PANTHER" id="PTHR46268">
    <property type="entry name" value="STRESS RESPONSE PROTEIN NHAX"/>
    <property type="match status" value="1"/>
</dbReference>
<reference evidence="3" key="1">
    <citation type="submission" date="2015-04" db="EMBL/GenBank/DDBJ databases">
        <authorList>
            <person name="Syromyatnikov M.Y."/>
            <person name="Popov V.N."/>
        </authorList>
    </citation>
    <scope>NUCLEOTIDE SEQUENCE</scope>
    <source>
        <strain evidence="3">MO-1</strain>
    </source>
</reference>
<evidence type="ECO:0000259" key="2">
    <source>
        <dbReference type="Pfam" id="PF00582"/>
    </source>
</evidence>
<comment type="similarity">
    <text evidence="1">Belongs to the universal stress protein A family.</text>
</comment>
<dbReference type="Gene3D" id="3.40.50.620">
    <property type="entry name" value="HUPs"/>
    <property type="match status" value="2"/>
</dbReference>
<name>A0A1S7LE31_MAGMO</name>
<dbReference type="CDD" id="cd00293">
    <property type="entry name" value="USP-like"/>
    <property type="match status" value="2"/>
</dbReference>
<evidence type="ECO:0000256" key="1">
    <source>
        <dbReference type="ARBA" id="ARBA00008791"/>
    </source>
</evidence>
<dbReference type="SUPFAM" id="SSF52402">
    <property type="entry name" value="Adenine nucleotide alpha hydrolases-like"/>
    <property type="match status" value="2"/>
</dbReference>